<dbReference type="Proteomes" id="UP001419268">
    <property type="component" value="Unassembled WGS sequence"/>
</dbReference>
<accession>A0AAP0JEK6</accession>
<evidence type="ECO:0000313" key="2">
    <source>
        <dbReference type="Proteomes" id="UP001419268"/>
    </source>
</evidence>
<reference evidence="1 2" key="1">
    <citation type="submission" date="2024-01" db="EMBL/GenBank/DDBJ databases">
        <title>Genome assemblies of Stephania.</title>
        <authorList>
            <person name="Yang L."/>
        </authorList>
    </citation>
    <scope>NUCLEOTIDE SEQUENCE [LARGE SCALE GENOMIC DNA]</scope>
    <source>
        <strain evidence="1">JXDWG</strain>
        <tissue evidence="1">Leaf</tissue>
    </source>
</reference>
<organism evidence="1 2">
    <name type="scientific">Stephania cephalantha</name>
    <dbReference type="NCBI Taxonomy" id="152367"/>
    <lineage>
        <taxon>Eukaryota</taxon>
        <taxon>Viridiplantae</taxon>
        <taxon>Streptophyta</taxon>
        <taxon>Embryophyta</taxon>
        <taxon>Tracheophyta</taxon>
        <taxon>Spermatophyta</taxon>
        <taxon>Magnoliopsida</taxon>
        <taxon>Ranunculales</taxon>
        <taxon>Menispermaceae</taxon>
        <taxon>Menispermoideae</taxon>
        <taxon>Cissampelideae</taxon>
        <taxon>Stephania</taxon>
    </lineage>
</organism>
<dbReference type="EMBL" id="JBBNAG010000005">
    <property type="protein sequence ID" value="KAK9132711.1"/>
    <property type="molecule type" value="Genomic_DNA"/>
</dbReference>
<dbReference type="Gene3D" id="1.25.40.20">
    <property type="entry name" value="Ankyrin repeat-containing domain"/>
    <property type="match status" value="1"/>
</dbReference>
<evidence type="ECO:0000313" key="1">
    <source>
        <dbReference type="EMBL" id="KAK9132711.1"/>
    </source>
</evidence>
<dbReference type="AlphaFoldDB" id="A0AAP0JEK6"/>
<keyword evidence="2" id="KW-1185">Reference proteome</keyword>
<protein>
    <submittedName>
        <fullName evidence="1">Uncharacterized protein</fullName>
    </submittedName>
</protein>
<comment type="caution">
    <text evidence="1">The sequence shown here is derived from an EMBL/GenBank/DDBJ whole genome shotgun (WGS) entry which is preliminary data.</text>
</comment>
<proteinExistence type="predicted"/>
<gene>
    <name evidence="1" type="ORF">Scep_012239</name>
</gene>
<sequence>MEIDHPIPETRLKDDDLYDAAERGDALVIKSLSENHFQRALSLRNEDGRSLLHVAASSGHVEGSEAKLEDNAKTITLQCNFDELRLKFDSFGRTSVEANES</sequence>
<name>A0AAP0JEK6_9MAGN</name>
<dbReference type="InterPro" id="IPR036770">
    <property type="entry name" value="Ankyrin_rpt-contain_sf"/>
</dbReference>